<evidence type="ECO:0000313" key="6">
    <source>
        <dbReference type="Proteomes" id="UP000006882"/>
    </source>
</evidence>
<dbReference type="GO" id="GO:0005634">
    <property type="term" value="C:nucleus"/>
    <property type="evidence" value="ECO:0000318"/>
    <property type="project" value="GO_Central"/>
</dbReference>
<dbReference type="InterPro" id="IPR010399">
    <property type="entry name" value="Tify_dom"/>
</dbReference>
<dbReference type="Pfam" id="PF06200">
    <property type="entry name" value="tify"/>
    <property type="match status" value="1"/>
</dbReference>
<evidence type="ECO:0000313" key="5">
    <source>
        <dbReference type="EMBL" id="ONI36255.1"/>
    </source>
</evidence>
<dbReference type="GO" id="GO:0009611">
    <property type="term" value="P:response to wounding"/>
    <property type="evidence" value="ECO:0000318"/>
    <property type="project" value="GO_Central"/>
</dbReference>
<comment type="subcellular location">
    <subcellularLocation>
        <location evidence="2">Nucleus</location>
    </subcellularLocation>
</comment>
<dbReference type="OrthoDB" id="1147408at2759"/>
<evidence type="ECO:0000256" key="1">
    <source>
        <dbReference type="ARBA" id="ARBA00008614"/>
    </source>
</evidence>
<dbReference type="EMBL" id="CM007651">
    <property type="protein sequence ID" value="ONI36255.1"/>
    <property type="molecule type" value="Genomic_DNA"/>
</dbReference>
<keyword evidence="6" id="KW-1185">Reference proteome</keyword>
<comment type="similarity">
    <text evidence="1 2">Belongs to the TIFY/JAZ family.</text>
</comment>
<organism evidence="5 6">
    <name type="scientific">Prunus persica</name>
    <name type="common">Peach</name>
    <name type="synonym">Amygdalus persica</name>
    <dbReference type="NCBI Taxonomy" id="3760"/>
    <lineage>
        <taxon>Eukaryota</taxon>
        <taxon>Viridiplantae</taxon>
        <taxon>Streptophyta</taxon>
        <taxon>Embryophyta</taxon>
        <taxon>Tracheophyta</taxon>
        <taxon>Spermatophyta</taxon>
        <taxon>Magnoliopsida</taxon>
        <taxon>eudicotyledons</taxon>
        <taxon>Gunneridae</taxon>
        <taxon>Pentapetalae</taxon>
        <taxon>rosids</taxon>
        <taxon>fabids</taxon>
        <taxon>Rosales</taxon>
        <taxon>Rosaceae</taxon>
        <taxon>Amygdaloideae</taxon>
        <taxon>Amygdaleae</taxon>
        <taxon>Prunus</taxon>
    </lineage>
</organism>
<evidence type="ECO:0000259" key="4">
    <source>
        <dbReference type="PROSITE" id="PS51320"/>
    </source>
</evidence>
<keyword evidence="2" id="KW-0539">Nucleus</keyword>
<keyword evidence="2" id="KW-1184">Jasmonic acid signaling pathway</keyword>
<name>A0A251RNE1_PRUPE</name>
<dbReference type="GO" id="GO:0031347">
    <property type="term" value="P:regulation of defense response"/>
    <property type="evidence" value="ECO:0000318"/>
    <property type="project" value="GO_Central"/>
</dbReference>
<feature type="region of interest" description="Disordered" evidence="3">
    <location>
        <begin position="23"/>
        <end position="43"/>
    </location>
</feature>
<feature type="compositionally biased region" description="Basic and acidic residues" evidence="3">
    <location>
        <begin position="34"/>
        <end position="43"/>
    </location>
</feature>
<dbReference type="Gramene" id="ONI36255">
    <property type="protein sequence ID" value="ONI36255"/>
    <property type="gene ID" value="PRUPE_1G578500"/>
</dbReference>
<gene>
    <name evidence="5" type="ORF">PRUPE_1G578500</name>
</gene>
<dbReference type="InterPro" id="IPR040390">
    <property type="entry name" value="TIFY/JAZ"/>
</dbReference>
<dbReference type="PANTHER" id="PTHR33077:SF102">
    <property type="entry name" value="PROTEIN TIFY"/>
    <property type="match status" value="1"/>
</dbReference>
<proteinExistence type="inferred from homology"/>
<dbReference type="STRING" id="3760.A0A251RNE1"/>
<dbReference type="SMART" id="SM00979">
    <property type="entry name" value="TIFY"/>
    <property type="match status" value="1"/>
</dbReference>
<dbReference type="PANTHER" id="PTHR33077">
    <property type="entry name" value="PROTEIN TIFY 4A-RELATED-RELATED"/>
    <property type="match status" value="1"/>
</dbReference>
<reference evidence="5 6" key="1">
    <citation type="journal article" date="2013" name="Nat. Genet.">
        <title>The high-quality draft genome of peach (Prunus persica) identifies unique patterns of genetic diversity, domestication and genome evolution.</title>
        <authorList>
            <consortium name="International Peach Genome Initiative"/>
            <person name="Verde I."/>
            <person name="Abbott A.G."/>
            <person name="Scalabrin S."/>
            <person name="Jung S."/>
            <person name="Shu S."/>
            <person name="Marroni F."/>
            <person name="Zhebentyayeva T."/>
            <person name="Dettori M.T."/>
            <person name="Grimwood J."/>
            <person name="Cattonaro F."/>
            <person name="Zuccolo A."/>
            <person name="Rossini L."/>
            <person name="Jenkins J."/>
            <person name="Vendramin E."/>
            <person name="Meisel L.A."/>
            <person name="Decroocq V."/>
            <person name="Sosinski B."/>
            <person name="Prochnik S."/>
            <person name="Mitros T."/>
            <person name="Policriti A."/>
            <person name="Cipriani G."/>
            <person name="Dondini L."/>
            <person name="Ficklin S."/>
            <person name="Goodstein D.M."/>
            <person name="Xuan P."/>
            <person name="Del Fabbro C."/>
            <person name="Aramini V."/>
            <person name="Copetti D."/>
            <person name="Gonzalez S."/>
            <person name="Horner D.S."/>
            <person name="Falchi R."/>
            <person name="Lucas S."/>
            <person name="Mica E."/>
            <person name="Maldonado J."/>
            <person name="Lazzari B."/>
            <person name="Bielenberg D."/>
            <person name="Pirona R."/>
            <person name="Miculan M."/>
            <person name="Barakat A."/>
            <person name="Testolin R."/>
            <person name="Stella A."/>
            <person name="Tartarini S."/>
            <person name="Tonutti P."/>
            <person name="Arus P."/>
            <person name="Orellana A."/>
            <person name="Wells C."/>
            <person name="Main D."/>
            <person name="Vizzotto G."/>
            <person name="Silva H."/>
            <person name="Salamini F."/>
            <person name="Schmutz J."/>
            <person name="Morgante M."/>
            <person name="Rokhsar D.S."/>
        </authorList>
    </citation>
    <scope>NUCLEOTIDE SEQUENCE [LARGE SCALE GENOMIC DNA]</scope>
    <source>
        <strain evidence="6">cv. Nemared</strain>
    </source>
</reference>
<dbReference type="AlphaFoldDB" id="A0A251RNE1"/>
<feature type="domain" description="Tify" evidence="4">
    <location>
        <begin position="131"/>
        <end position="166"/>
    </location>
</feature>
<evidence type="ECO:0000256" key="3">
    <source>
        <dbReference type="SAM" id="MobiDB-lite"/>
    </source>
</evidence>
<dbReference type="PROSITE" id="PS51320">
    <property type="entry name" value="TIFY"/>
    <property type="match status" value="1"/>
</dbReference>
<sequence>MACSTPIIIKDFFMKTDQELYGEDKNKSSSGFEKVARTPDDQQRDISLRSMDEENHMSQSVWFFRKYLLTRSQNNVAKTSMEAEFESEIIKGHSSPRPLPPKFLGSNNFPGHRLSLLEQQLLPGLRCDDQSNRTSEQLTIFYDGIINVYDNIPADKAQAIMRLASENSSVKPLVAESFKTDRQKPPLKPKSLSVSKIRAGLPMARRYSLQCFLEKRRDRNINNSPYALHSKKQEDNYEATVNNESNESDKLSLLPFPSRLGYFYPRLVNQGSC</sequence>
<comment type="function">
    <text evidence="2">Repressor of jasmonate responses.</text>
</comment>
<dbReference type="Proteomes" id="UP000006882">
    <property type="component" value="Chromosome G1"/>
</dbReference>
<evidence type="ECO:0000256" key="2">
    <source>
        <dbReference type="RuleBase" id="RU369065"/>
    </source>
</evidence>
<protein>
    <recommendedName>
        <fullName evidence="2">Protein TIFY</fullName>
    </recommendedName>
    <alternativeName>
        <fullName evidence="2">Jasmonate ZIM domain-containing protein</fullName>
    </alternativeName>
</protein>
<dbReference type="InterPro" id="IPR018467">
    <property type="entry name" value="CCT_CS"/>
</dbReference>
<dbReference type="Pfam" id="PF09425">
    <property type="entry name" value="Jas_motif"/>
    <property type="match status" value="1"/>
</dbReference>
<comment type="domain">
    <text evidence="2">The jas domain is required for interaction with COI1.</text>
</comment>
<dbReference type="GO" id="GO:2000022">
    <property type="term" value="P:regulation of jasmonic acid mediated signaling pathway"/>
    <property type="evidence" value="ECO:0000318"/>
    <property type="project" value="GO_Central"/>
</dbReference>
<accession>A0A251RNE1</accession>